<sequence>MAAPPEARGVAPATPKKVPKDANEVMEMYGDYIDELYSRWPETFKKLHDFLKRGNCRCSSSQACQCTSVGMMCDCSDPSTCTCGGVNPQTLENDVGCCTHQLKHKVRVYDINPEATTLESYVTVRGEKHRQQIYYDAADEKELEKLKTDLFESSKTEATGSGGAKNTHLRLITVSHLSANVAKMLGGIYDIHADFFNRHLPGTEAISGRLLSRVPSAIQIEFDELYEARDPFEKIWRVAEKPGGLQGHKFIRHALQQNFLICQAGWDYFPISEGDWKNGRRNTPMSAGFEDVNAENTFQFNLAHRISVYSIPKGHGGHPMTAIILFYPRLELCNNPSHLIHSASAEGEAGMGLREHDAKRNRNECSLLEFRAIPDTIPPMSDYTPTKKMQQQGMPPRSDIFGNNTFQLKDKWDYAGGFHKEFLLHVENHFKSCQEKKIKVNIDFIHCFGFPLFRIVSANWARLIHKRGLDLDMLEWRPHEDKDTKGSIHTVEETKSRRGALVRHHKAITATLEMLRHLKQQEKAAHFEDEVTKVGDSNLKELEKVKLKYRDDDNGYNKGLSDGLSGEDADGDTWEALYYDFFELKAGVDALEKRADKIAESMLAMMNVKIQSSNREILVSSKDILASSKKIMGSNGDILKSNGEILELHKKLMEVNTEIQRSAQISGERGGALNWIVAVISVFLGAFTIVDAVYPLNPNSDEFIPTGNGKFWRLWGIVLSVAMVVAVVWYVVAKIRAEAKEKEQKKKWIEKGILPDEEGKYHV</sequence>
<name>A0AA40AI67_9PEZI</name>
<dbReference type="AlphaFoldDB" id="A0AA40AI67"/>
<evidence type="ECO:0000256" key="1">
    <source>
        <dbReference type="SAM" id="Phobius"/>
    </source>
</evidence>
<dbReference type="EMBL" id="JAUKUA010000004">
    <property type="protein sequence ID" value="KAK0716297.1"/>
    <property type="molecule type" value="Genomic_DNA"/>
</dbReference>
<dbReference type="Proteomes" id="UP001172102">
    <property type="component" value="Unassembled WGS sequence"/>
</dbReference>
<proteinExistence type="predicted"/>
<keyword evidence="3" id="KW-1185">Reference proteome</keyword>
<keyword evidence="1" id="KW-0812">Transmembrane</keyword>
<keyword evidence="1" id="KW-0472">Membrane</keyword>
<organism evidence="2 3">
    <name type="scientific">Lasiosphaeris hirsuta</name>
    <dbReference type="NCBI Taxonomy" id="260670"/>
    <lineage>
        <taxon>Eukaryota</taxon>
        <taxon>Fungi</taxon>
        <taxon>Dikarya</taxon>
        <taxon>Ascomycota</taxon>
        <taxon>Pezizomycotina</taxon>
        <taxon>Sordariomycetes</taxon>
        <taxon>Sordariomycetidae</taxon>
        <taxon>Sordariales</taxon>
        <taxon>Lasiosphaeriaceae</taxon>
        <taxon>Lasiosphaeris</taxon>
    </lineage>
</organism>
<gene>
    <name evidence="2" type="ORF">B0H67DRAFT_260872</name>
</gene>
<evidence type="ECO:0000313" key="2">
    <source>
        <dbReference type="EMBL" id="KAK0716297.1"/>
    </source>
</evidence>
<evidence type="ECO:0000313" key="3">
    <source>
        <dbReference type="Proteomes" id="UP001172102"/>
    </source>
</evidence>
<keyword evidence="1" id="KW-1133">Transmembrane helix</keyword>
<comment type="caution">
    <text evidence="2">The sequence shown here is derived from an EMBL/GenBank/DDBJ whole genome shotgun (WGS) entry which is preliminary data.</text>
</comment>
<feature type="transmembrane region" description="Helical" evidence="1">
    <location>
        <begin position="672"/>
        <end position="694"/>
    </location>
</feature>
<feature type="transmembrane region" description="Helical" evidence="1">
    <location>
        <begin position="714"/>
        <end position="732"/>
    </location>
</feature>
<reference evidence="2" key="1">
    <citation type="submission" date="2023-06" db="EMBL/GenBank/DDBJ databases">
        <title>Genome-scale phylogeny and comparative genomics of the fungal order Sordariales.</title>
        <authorList>
            <consortium name="Lawrence Berkeley National Laboratory"/>
            <person name="Hensen N."/>
            <person name="Bonometti L."/>
            <person name="Westerberg I."/>
            <person name="Brannstrom I.O."/>
            <person name="Guillou S."/>
            <person name="Cros-Aarteil S."/>
            <person name="Calhoun S."/>
            <person name="Haridas S."/>
            <person name="Kuo A."/>
            <person name="Mondo S."/>
            <person name="Pangilinan J."/>
            <person name="Riley R."/>
            <person name="Labutti K."/>
            <person name="Andreopoulos B."/>
            <person name="Lipzen A."/>
            <person name="Chen C."/>
            <person name="Yanf M."/>
            <person name="Daum C."/>
            <person name="Ng V."/>
            <person name="Clum A."/>
            <person name="Steindorff A."/>
            <person name="Ohm R."/>
            <person name="Martin F."/>
            <person name="Silar P."/>
            <person name="Natvig D."/>
            <person name="Lalanne C."/>
            <person name="Gautier V."/>
            <person name="Ament-Velasquez S.L."/>
            <person name="Kruys A."/>
            <person name="Hutchinson M.I."/>
            <person name="Powell A.J."/>
            <person name="Barry K."/>
            <person name="Miller A.N."/>
            <person name="Grigoriev I.V."/>
            <person name="Debuchy R."/>
            <person name="Gladieux P."/>
            <person name="Thoren M.H."/>
            <person name="Johannesson H."/>
        </authorList>
    </citation>
    <scope>NUCLEOTIDE SEQUENCE</scope>
    <source>
        <strain evidence="2">SMH4607-1</strain>
    </source>
</reference>
<accession>A0AA40AI67</accession>
<protein>
    <submittedName>
        <fullName evidence="2">Uncharacterized protein</fullName>
    </submittedName>
</protein>